<sequence>MAVADPVRAQIAADLAQAEATAVAIDPPTASHPDLDVVDAYEIQLINIRRRLDAGAAVAGHKVGLASEAMQKMMNVDEPDYGHLLDDMQYFEGKPIDFSSLCFPRVEVEVGFILGEDLPGEGCTNEDVVAAIEWVVPSIELIDSRIRDWQITLPDTIADNASSCGWILGQQRVAIADIDTGDIDATLTRNGEVVAKGNSSAVLGHPLNAVSWLANKVSTFGVRLRKGDVILPGTATRAIDIGSGDHFVAEFAGLGSVTLDFT</sequence>
<keyword evidence="1" id="KW-0456">Lyase</keyword>
<dbReference type="InterPro" id="IPR011234">
    <property type="entry name" value="Fumarylacetoacetase-like_C"/>
</dbReference>
<dbReference type="Proteomes" id="UP000444980">
    <property type="component" value="Unassembled WGS sequence"/>
</dbReference>
<comment type="caution">
    <text evidence="3">The sequence shown here is derived from an EMBL/GenBank/DDBJ whole genome shotgun (WGS) entry which is preliminary data.</text>
</comment>
<dbReference type="OrthoDB" id="9792137at2"/>
<dbReference type="Gene3D" id="3.90.850.10">
    <property type="entry name" value="Fumarylacetoacetase-like, C-terminal domain"/>
    <property type="match status" value="1"/>
</dbReference>
<dbReference type="PANTHER" id="PTHR30143">
    <property type="entry name" value="ACID HYDRATASE"/>
    <property type="match status" value="1"/>
</dbReference>
<evidence type="ECO:0000259" key="2">
    <source>
        <dbReference type="Pfam" id="PF01557"/>
    </source>
</evidence>
<keyword evidence="4" id="KW-1185">Reference proteome</keyword>
<dbReference type="GO" id="GO:0005737">
    <property type="term" value="C:cytoplasm"/>
    <property type="evidence" value="ECO:0007669"/>
    <property type="project" value="TreeGrafter"/>
</dbReference>
<dbReference type="RefSeq" id="WP_161926234.1">
    <property type="nucleotide sequence ID" value="NZ_BJOU01000001.1"/>
</dbReference>
<name>A0A7I9UV47_9ACTN</name>
<dbReference type="Pfam" id="PF01557">
    <property type="entry name" value="FAA_hydrolase"/>
    <property type="match status" value="1"/>
</dbReference>
<dbReference type="EMBL" id="BJOU01000001">
    <property type="protein sequence ID" value="GED96813.1"/>
    <property type="molecule type" value="Genomic_DNA"/>
</dbReference>
<evidence type="ECO:0000256" key="1">
    <source>
        <dbReference type="ARBA" id="ARBA00023239"/>
    </source>
</evidence>
<accession>A0A7I9UV47</accession>
<dbReference type="SUPFAM" id="SSF56529">
    <property type="entry name" value="FAH"/>
    <property type="match status" value="1"/>
</dbReference>
<feature type="domain" description="Fumarylacetoacetase-like C-terminal" evidence="2">
    <location>
        <begin position="105"/>
        <end position="258"/>
    </location>
</feature>
<proteinExistence type="predicted"/>
<gene>
    <name evidence="3" type="ORF">nbrc107697_08520</name>
</gene>
<protein>
    <submittedName>
        <fullName evidence="3">2-keto-4-pentenoate hydratase</fullName>
    </submittedName>
</protein>
<evidence type="ECO:0000313" key="3">
    <source>
        <dbReference type="EMBL" id="GED96813.1"/>
    </source>
</evidence>
<dbReference type="GO" id="GO:0008684">
    <property type="term" value="F:2-oxopent-4-enoate hydratase activity"/>
    <property type="evidence" value="ECO:0007669"/>
    <property type="project" value="TreeGrafter"/>
</dbReference>
<dbReference type="AlphaFoldDB" id="A0A7I9UV47"/>
<dbReference type="InterPro" id="IPR036663">
    <property type="entry name" value="Fumarylacetoacetase_C_sf"/>
</dbReference>
<evidence type="ECO:0000313" key="4">
    <source>
        <dbReference type="Proteomes" id="UP000444980"/>
    </source>
</evidence>
<dbReference type="PANTHER" id="PTHR30143:SF0">
    <property type="entry name" value="2-KETO-4-PENTENOATE HYDRATASE"/>
    <property type="match status" value="1"/>
</dbReference>
<reference evidence="4" key="1">
    <citation type="submission" date="2019-06" db="EMBL/GenBank/DDBJ databases">
        <title>Gordonia isolated from sludge of a wastewater treatment plant.</title>
        <authorList>
            <person name="Tamura T."/>
            <person name="Aoyama K."/>
            <person name="Kang Y."/>
            <person name="Saito S."/>
            <person name="Akiyama N."/>
            <person name="Yazawa K."/>
            <person name="Gonoi T."/>
            <person name="Mikami Y."/>
        </authorList>
    </citation>
    <scope>NUCLEOTIDE SEQUENCE [LARGE SCALE GENOMIC DNA]</scope>
    <source>
        <strain evidence="4">NBRC 107697</strain>
    </source>
</reference>
<dbReference type="InterPro" id="IPR050772">
    <property type="entry name" value="Hydratase-Decarb/MhpD_sf"/>
</dbReference>
<organism evidence="3 4">
    <name type="scientific">Gordonia crocea</name>
    <dbReference type="NCBI Taxonomy" id="589162"/>
    <lineage>
        <taxon>Bacteria</taxon>
        <taxon>Bacillati</taxon>
        <taxon>Actinomycetota</taxon>
        <taxon>Actinomycetes</taxon>
        <taxon>Mycobacteriales</taxon>
        <taxon>Gordoniaceae</taxon>
        <taxon>Gordonia</taxon>
    </lineage>
</organism>